<dbReference type="Pfam" id="PF01297">
    <property type="entry name" value="ZnuA"/>
    <property type="match status" value="1"/>
</dbReference>
<proteinExistence type="inferred from homology"/>
<dbReference type="OrthoDB" id="9810636at2"/>
<dbReference type="Gene3D" id="3.40.50.1980">
    <property type="entry name" value="Nitrogenase molybdenum iron protein domain"/>
    <property type="match status" value="2"/>
</dbReference>
<evidence type="ECO:0000256" key="3">
    <source>
        <dbReference type="ARBA" id="ARBA00022729"/>
    </source>
</evidence>
<dbReference type="GO" id="GO:0007155">
    <property type="term" value="P:cell adhesion"/>
    <property type="evidence" value="ECO:0007669"/>
    <property type="project" value="InterPro"/>
</dbReference>
<dbReference type="InterPro" id="IPR050492">
    <property type="entry name" value="Bact_metal-bind_prot9"/>
</dbReference>
<feature type="compositionally biased region" description="Acidic residues" evidence="4">
    <location>
        <begin position="127"/>
        <end position="138"/>
    </location>
</feature>
<evidence type="ECO:0000313" key="7">
    <source>
        <dbReference type="Proteomes" id="UP000313849"/>
    </source>
</evidence>
<dbReference type="InterPro" id="IPR006129">
    <property type="entry name" value="AdhesinB"/>
</dbReference>
<dbReference type="AlphaFoldDB" id="A0A5C5BF89"/>
<keyword evidence="3 5" id="KW-0732">Signal</keyword>
<evidence type="ECO:0000256" key="2">
    <source>
        <dbReference type="ARBA" id="ARBA00022448"/>
    </source>
</evidence>
<evidence type="ECO:0000256" key="5">
    <source>
        <dbReference type="SAM" id="SignalP"/>
    </source>
</evidence>
<dbReference type="PANTHER" id="PTHR42953:SF3">
    <property type="entry name" value="HIGH-AFFINITY ZINC UPTAKE SYSTEM PROTEIN ZNUA"/>
    <property type="match status" value="1"/>
</dbReference>
<comment type="similarity">
    <text evidence="1">Belongs to the bacterial solute-binding protein 9 family.</text>
</comment>
<name>A0A5C5BF89_9MICO</name>
<feature type="compositionally biased region" description="Basic and acidic residues" evidence="4">
    <location>
        <begin position="143"/>
        <end position="155"/>
    </location>
</feature>
<evidence type="ECO:0000256" key="1">
    <source>
        <dbReference type="ARBA" id="ARBA00011028"/>
    </source>
</evidence>
<reference evidence="6 7" key="1">
    <citation type="submission" date="2019-06" db="EMBL/GenBank/DDBJ databases">
        <title>Draft genome sequence of Miniimonas arenae KCTC 19750T isolated from sea sand.</title>
        <authorList>
            <person name="Park S.-J."/>
        </authorList>
    </citation>
    <scope>NUCLEOTIDE SEQUENCE [LARGE SCALE GENOMIC DNA]</scope>
    <source>
        <strain evidence="6 7">KCTC 19750</strain>
    </source>
</reference>
<organism evidence="6 7">
    <name type="scientific">Miniimonas arenae</name>
    <dbReference type="NCBI Taxonomy" id="676201"/>
    <lineage>
        <taxon>Bacteria</taxon>
        <taxon>Bacillati</taxon>
        <taxon>Actinomycetota</taxon>
        <taxon>Actinomycetes</taxon>
        <taxon>Micrococcales</taxon>
        <taxon>Beutenbergiaceae</taxon>
        <taxon>Miniimonas</taxon>
    </lineage>
</organism>
<dbReference type="SUPFAM" id="SSF53807">
    <property type="entry name" value="Helical backbone' metal receptor"/>
    <property type="match status" value="1"/>
</dbReference>
<accession>A0A5C5BF89</accession>
<evidence type="ECO:0000313" key="6">
    <source>
        <dbReference type="EMBL" id="TNU76601.1"/>
    </source>
</evidence>
<dbReference type="RefSeq" id="WP_108717668.1">
    <property type="nucleotide sequence ID" value="NZ_DAMDJA010000134.1"/>
</dbReference>
<dbReference type="PANTHER" id="PTHR42953">
    <property type="entry name" value="HIGH-AFFINITY ZINC UPTAKE SYSTEM PROTEIN ZNUA-RELATED"/>
    <property type="match status" value="1"/>
</dbReference>
<keyword evidence="2" id="KW-0813">Transport</keyword>
<feature type="region of interest" description="Disordered" evidence="4">
    <location>
        <begin position="126"/>
        <end position="157"/>
    </location>
</feature>
<dbReference type="EMBL" id="VENP01000005">
    <property type="protein sequence ID" value="TNU76601.1"/>
    <property type="molecule type" value="Genomic_DNA"/>
</dbReference>
<evidence type="ECO:0000256" key="4">
    <source>
        <dbReference type="SAM" id="MobiDB-lite"/>
    </source>
</evidence>
<keyword evidence="7" id="KW-1185">Reference proteome</keyword>
<feature type="chain" id="PRO_5038817629" evidence="5">
    <location>
        <begin position="23"/>
        <end position="322"/>
    </location>
</feature>
<comment type="caution">
    <text evidence="6">The sequence shown here is derived from an EMBL/GenBank/DDBJ whole genome shotgun (WGS) entry which is preliminary data.</text>
</comment>
<feature type="signal peptide" evidence="5">
    <location>
        <begin position="1"/>
        <end position="22"/>
    </location>
</feature>
<dbReference type="PRINTS" id="PR00691">
    <property type="entry name" value="ADHESINB"/>
</dbReference>
<sequence length="322" mass="33888">MNYRRALAASALVLALPLAACSADGANDGSGGSGDGDATLSVMASFYPLQFLAERVGGDLVDVTSLAPAGTEPHDLELSPAQVAALGRADLLVYLSDFQPSVDTAVQEVAPNAVDVHEVVHLTADEHADEDEHADGETESASTDEHDHSGEDPHFWLDPTRMADAADAVADALAEADPAHAEEFRANADALRTDLEALDERFRTGLAQCSGHVIVTSHEAYGYLADRYGLEQVGISGLDPEAEPSPARLREIQQVVRDEGVTTIFTESLVNPKVADVLASDLGITTAVLDPVETLTKDSAGEDYLAVMTANLEALRTALDCA</sequence>
<protein>
    <submittedName>
        <fullName evidence="6">Zinc ABC transporter substrate-binding protein</fullName>
    </submittedName>
</protein>
<dbReference type="GO" id="GO:0030001">
    <property type="term" value="P:metal ion transport"/>
    <property type="evidence" value="ECO:0007669"/>
    <property type="project" value="InterPro"/>
</dbReference>
<dbReference type="Proteomes" id="UP000313849">
    <property type="component" value="Unassembled WGS sequence"/>
</dbReference>
<dbReference type="GO" id="GO:0046872">
    <property type="term" value="F:metal ion binding"/>
    <property type="evidence" value="ECO:0007669"/>
    <property type="project" value="InterPro"/>
</dbReference>
<dbReference type="InterPro" id="IPR006127">
    <property type="entry name" value="ZnuA-like"/>
</dbReference>
<gene>
    <name evidence="6" type="ORF">FH969_02575</name>
</gene>